<feature type="region of interest" description="Disordered" evidence="1">
    <location>
        <begin position="1"/>
        <end position="55"/>
    </location>
</feature>
<dbReference type="EMBL" id="UYYF01004323">
    <property type="protein sequence ID" value="VDN02366.1"/>
    <property type="molecule type" value="Genomic_DNA"/>
</dbReference>
<dbReference type="WBParaSite" id="TCLT_0000516901-mRNA-1">
    <property type="protein sequence ID" value="TCLT_0000516901-mRNA-1"/>
    <property type="gene ID" value="TCLT_0000516901"/>
</dbReference>
<feature type="compositionally biased region" description="Polar residues" evidence="1">
    <location>
        <begin position="239"/>
        <end position="251"/>
    </location>
</feature>
<dbReference type="STRING" id="103827.A0A0N5CXN5"/>
<dbReference type="Proteomes" id="UP000276776">
    <property type="component" value="Unassembled WGS sequence"/>
</dbReference>
<dbReference type="InterPro" id="IPR057001">
    <property type="entry name" value="RYYR-CCHC"/>
</dbReference>
<name>A0A0N5CXN5_THECL</name>
<keyword evidence="4" id="KW-1185">Reference proteome</keyword>
<proteinExistence type="predicted"/>
<protein>
    <submittedName>
        <fullName evidence="5">C2H2-type domain-containing protein</fullName>
    </submittedName>
</protein>
<sequence>MSFDSEEVDVKRIGFTAHGPPENKDFTSLKVVPSKQGTSEQSNEKSSSQNPAILTASRKRSRRIWTLVSGDGHDFKCNICKKIIACCSPMNINLHYSSQHPEILAPEEISKDNYNSRMDTTSSSVSSDNRSNIAKIDWSSPPVMKVLEMIASRELTEKMGTEMISYKTGCQMSQSTVRKRVHSMLKEKYGTLVMPKKRNVQNVSNEISDEKVETNACVDISKSHDAENFIKREGKKCGQQESSNKTENASSLPPVPRQVRSLRLSRSSIVIPEKNDPSKVRIYRCSAYGRGKHGATCYYRCSKSIVYYYLLVNALAGERTKRYFAHIKTKDGQIIGNAYPEHLPECKPLPKEVQQLQEIDRACRARIQAGNLTPEAARKLGALVAQKNRELKTQIQDDDTFPDKWKSLPKKYSRLCHQAERIRRQKNRELLRLINNDGNGDGADDNLSGIAHEAEIMSGRFKHPPLIIFEPDGQAARIYRINGKSDRLSVLYYRCSKCDVLCRRHRRLGIAEGMNRATVKVEGNEILENVYPVHHEECEVFTLDMVKSLAENLERFYFAKDFEHVIHDSAKTDLRFGDGTLISKNQSPLCGHSAVVDIQGDVGVNTSNATNVGEINVGDACEDDQQGFPNVCCQRYYEANVALQRDMMRCLEEMKALRSEMRSMLLEGGKLQYVELEDDNYEEIIVDETN</sequence>
<organism evidence="5">
    <name type="scientific">Thelazia callipaeda</name>
    <name type="common">Oriental eyeworm</name>
    <name type="synonym">Parasitic nematode</name>
    <dbReference type="NCBI Taxonomy" id="103827"/>
    <lineage>
        <taxon>Eukaryota</taxon>
        <taxon>Metazoa</taxon>
        <taxon>Ecdysozoa</taxon>
        <taxon>Nematoda</taxon>
        <taxon>Chromadorea</taxon>
        <taxon>Rhabditida</taxon>
        <taxon>Spirurina</taxon>
        <taxon>Spiruromorpha</taxon>
        <taxon>Thelazioidea</taxon>
        <taxon>Thelaziidae</taxon>
        <taxon>Thelazia</taxon>
    </lineage>
</organism>
<feature type="domain" description="RYYR-CCHC" evidence="2">
    <location>
        <begin position="258"/>
        <end position="346"/>
    </location>
</feature>
<accession>A0A0N5CXN5</accession>
<evidence type="ECO:0000259" key="2">
    <source>
        <dbReference type="Pfam" id="PF23674"/>
    </source>
</evidence>
<dbReference type="AlphaFoldDB" id="A0A0N5CXN5"/>
<evidence type="ECO:0000256" key="1">
    <source>
        <dbReference type="SAM" id="MobiDB-lite"/>
    </source>
</evidence>
<reference evidence="5" key="1">
    <citation type="submission" date="2016-04" db="UniProtKB">
        <authorList>
            <consortium name="WormBaseParasite"/>
        </authorList>
    </citation>
    <scope>IDENTIFICATION</scope>
</reference>
<evidence type="ECO:0000313" key="3">
    <source>
        <dbReference type="EMBL" id="VDN02366.1"/>
    </source>
</evidence>
<dbReference type="OMA" id="CYYRCSK"/>
<dbReference type="Pfam" id="PF23674">
    <property type="entry name" value="RYYR-CCHC"/>
    <property type="match status" value="2"/>
</dbReference>
<dbReference type="OrthoDB" id="5782981at2759"/>
<evidence type="ECO:0000313" key="5">
    <source>
        <dbReference type="WBParaSite" id="TCLT_0000516901-mRNA-1"/>
    </source>
</evidence>
<evidence type="ECO:0000313" key="4">
    <source>
        <dbReference type="Proteomes" id="UP000276776"/>
    </source>
</evidence>
<feature type="compositionally biased region" description="Low complexity" evidence="1">
    <location>
        <begin position="39"/>
        <end position="50"/>
    </location>
</feature>
<gene>
    <name evidence="3" type="ORF">TCLT_LOCUS5158</name>
</gene>
<feature type="region of interest" description="Disordered" evidence="1">
    <location>
        <begin position="232"/>
        <end position="259"/>
    </location>
</feature>
<feature type="domain" description="RYYR-CCHC" evidence="2">
    <location>
        <begin position="455"/>
        <end position="538"/>
    </location>
</feature>
<reference evidence="3 4" key="2">
    <citation type="submission" date="2018-11" db="EMBL/GenBank/DDBJ databases">
        <authorList>
            <consortium name="Pathogen Informatics"/>
        </authorList>
    </citation>
    <scope>NUCLEOTIDE SEQUENCE [LARGE SCALE GENOMIC DNA]</scope>
</reference>